<proteinExistence type="predicted"/>
<dbReference type="KEGG" id="srub:C2R22_17135"/>
<dbReference type="InterPro" id="IPR036291">
    <property type="entry name" value="NAD(P)-bd_dom_sf"/>
</dbReference>
<dbReference type="Pfam" id="PF02826">
    <property type="entry name" value="2-Hacid_dh_C"/>
    <property type="match status" value="1"/>
</dbReference>
<gene>
    <name evidence="4" type="ORF">C2R22_17135</name>
</gene>
<dbReference type="Gene3D" id="3.40.50.720">
    <property type="entry name" value="NAD(P)-binding Rossmann-like Domain"/>
    <property type="match status" value="2"/>
</dbReference>
<reference evidence="4 5" key="1">
    <citation type="submission" date="2018-01" db="EMBL/GenBank/DDBJ databases">
        <title>Complete genome sequence of Salinigranum rubrum GX10T, an extremely halophilic archaeon isolated from a marine solar saltern.</title>
        <authorList>
            <person name="Han S."/>
        </authorList>
    </citation>
    <scope>NUCLEOTIDE SEQUENCE [LARGE SCALE GENOMIC DNA]</scope>
    <source>
        <strain evidence="4 5">GX10</strain>
    </source>
</reference>
<dbReference type="Proteomes" id="UP000236584">
    <property type="component" value="Chromosome"/>
</dbReference>
<evidence type="ECO:0000256" key="2">
    <source>
        <dbReference type="ARBA" id="ARBA00023027"/>
    </source>
</evidence>
<keyword evidence="1" id="KW-0560">Oxidoreductase</keyword>
<dbReference type="PANTHER" id="PTHR43333:SF1">
    <property type="entry name" value="D-ISOMER SPECIFIC 2-HYDROXYACID DEHYDROGENASE NAD-BINDING DOMAIN-CONTAINING PROTEIN"/>
    <property type="match status" value="1"/>
</dbReference>
<dbReference type="GeneID" id="35593853"/>
<keyword evidence="5" id="KW-1185">Reference proteome</keyword>
<dbReference type="GO" id="GO:0051287">
    <property type="term" value="F:NAD binding"/>
    <property type="evidence" value="ECO:0007669"/>
    <property type="project" value="InterPro"/>
</dbReference>
<dbReference type="CDD" id="cd05300">
    <property type="entry name" value="2-Hacid_dh_1"/>
    <property type="match status" value="1"/>
</dbReference>
<evidence type="ECO:0000313" key="5">
    <source>
        <dbReference type="Proteomes" id="UP000236584"/>
    </source>
</evidence>
<dbReference type="FunFam" id="3.40.50.720:FF:000363">
    <property type="entry name" value="D-isomer specific 2-hydroxyacid dehydrogenase"/>
    <property type="match status" value="1"/>
</dbReference>
<keyword evidence="2" id="KW-0520">NAD</keyword>
<evidence type="ECO:0000313" key="4">
    <source>
        <dbReference type="EMBL" id="AUV83158.1"/>
    </source>
</evidence>
<feature type="domain" description="D-isomer specific 2-hydroxyacid dehydrogenase NAD-binding" evidence="3">
    <location>
        <begin position="99"/>
        <end position="275"/>
    </location>
</feature>
<dbReference type="NCBIfam" id="NF041369">
    <property type="entry name" value="Dhydh_Halo"/>
    <property type="match status" value="1"/>
</dbReference>
<dbReference type="PANTHER" id="PTHR43333">
    <property type="entry name" value="2-HACID_DH_C DOMAIN-CONTAINING PROTEIN"/>
    <property type="match status" value="1"/>
</dbReference>
<dbReference type="EMBL" id="CP026309">
    <property type="protein sequence ID" value="AUV83158.1"/>
    <property type="molecule type" value="Genomic_DNA"/>
</dbReference>
<evidence type="ECO:0000259" key="3">
    <source>
        <dbReference type="Pfam" id="PF02826"/>
    </source>
</evidence>
<protein>
    <submittedName>
        <fullName evidence="4">D-2-hydroxyacid dehydrogenase</fullName>
    </submittedName>
</protein>
<organism evidence="4 5">
    <name type="scientific">Salinigranum rubrum</name>
    <dbReference type="NCBI Taxonomy" id="755307"/>
    <lineage>
        <taxon>Archaea</taxon>
        <taxon>Methanobacteriati</taxon>
        <taxon>Methanobacteriota</taxon>
        <taxon>Stenosarchaea group</taxon>
        <taxon>Halobacteria</taxon>
        <taxon>Halobacteriales</taxon>
        <taxon>Haloferacaceae</taxon>
        <taxon>Salinigranum</taxon>
    </lineage>
</organism>
<dbReference type="AlphaFoldDB" id="A0A2I8VML4"/>
<dbReference type="InterPro" id="IPR006140">
    <property type="entry name" value="D-isomer_DH_NAD-bd"/>
</dbReference>
<name>A0A2I8VML4_9EURY</name>
<sequence length="307" mass="33266">MELERVVVHDSVEIIFDPGVLVEALSDLPLPVESPDDPDLGAGDAVVAFGPHPSFLDASWVHCIRAGYDEFPIDRYADAGVVLTNSTGIHGTAIGESVLGYMLTFARGLHTFRDRQRAREWEREPYETLFTLDDERVCVVGLGTLGSGVAERASALGMDVVGVRQSGAAHEHARRVHTPDALGEAVSGARFVVLTLPLTEETEGLVSRATFDAMDDESYLINVARGAIVDTDALVTALDDGVIAGAALDVFEREPLPETSPLWEDDDVIVTPHTSGVSRRYHEDVATLVRTNVRRIRAGEDLTNRVV</sequence>
<evidence type="ECO:0000256" key="1">
    <source>
        <dbReference type="ARBA" id="ARBA00023002"/>
    </source>
</evidence>
<accession>A0A2I8VML4</accession>
<dbReference type="InterPro" id="IPR054891">
    <property type="entry name" value="Dhydh_Halo"/>
</dbReference>
<dbReference type="SUPFAM" id="SSF51735">
    <property type="entry name" value="NAD(P)-binding Rossmann-fold domains"/>
    <property type="match status" value="1"/>
</dbReference>
<dbReference type="OrthoDB" id="162251at2157"/>
<dbReference type="RefSeq" id="WP_103426847.1">
    <property type="nucleotide sequence ID" value="NZ_CP026309.1"/>
</dbReference>
<dbReference type="GO" id="GO:0016491">
    <property type="term" value="F:oxidoreductase activity"/>
    <property type="evidence" value="ECO:0007669"/>
    <property type="project" value="UniProtKB-KW"/>
</dbReference>